<evidence type="ECO:0000313" key="3">
    <source>
        <dbReference type="Proteomes" id="UP000223968"/>
    </source>
</evidence>
<feature type="compositionally biased region" description="Polar residues" evidence="1">
    <location>
        <begin position="18"/>
        <end position="32"/>
    </location>
</feature>
<dbReference type="AlphaFoldDB" id="A0A2B7XT33"/>
<feature type="region of interest" description="Disordered" evidence="1">
    <location>
        <begin position="1"/>
        <end position="59"/>
    </location>
</feature>
<keyword evidence="3" id="KW-1185">Reference proteome</keyword>
<accession>A0A2B7XT33</accession>
<name>A0A2B7XT33_9EURO</name>
<gene>
    <name evidence="2" type="ORF">AJ79_02787</name>
</gene>
<reference evidence="2 3" key="1">
    <citation type="submission" date="2017-10" db="EMBL/GenBank/DDBJ databases">
        <title>Comparative genomics in systemic dimorphic fungi from Ajellomycetaceae.</title>
        <authorList>
            <person name="Munoz J.F."/>
            <person name="Mcewen J.G."/>
            <person name="Clay O.K."/>
            <person name="Cuomo C.A."/>
        </authorList>
    </citation>
    <scope>NUCLEOTIDE SEQUENCE [LARGE SCALE GENOMIC DNA]</scope>
    <source>
        <strain evidence="2 3">UAMH5409</strain>
    </source>
</reference>
<dbReference type="Proteomes" id="UP000223968">
    <property type="component" value="Unassembled WGS sequence"/>
</dbReference>
<dbReference type="EMBL" id="PDNB01000030">
    <property type="protein sequence ID" value="PGH14924.1"/>
    <property type="molecule type" value="Genomic_DNA"/>
</dbReference>
<sequence length="130" mass="14315">MEPSKILYPDSAKETIEAPSQNTFGNRTSHLQPSPPFAPFKDTTAGDPTSPHSPGQPLTELNLTMHSRQAESVWRSKNECHKSRVEKFARLVIALQSLDANIVTDLGPVLISKVATNNEGMKPMERYLSG</sequence>
<organism evidence="2 3">
    <name type="scientific">Helicocarpus griseus UAMH5409</name>
    <dbReference type="NCBI Taxonomy" id="1447875"/>
    <lineage>
        <taxon>Eukaryota</taxon>
        <taxon>Fungi</taxon>
        <taxon>Dikarya</taxon>
        <taxon>Ascomycota</taxon>
        <taxon>Pezizomycotina</taxon>
        <taxon>Eurotiomycetes</taxon>
        <taxon>Eurotiomycetidae</taxon>
        <taxon>Onygenales</taxon>
        <taxon>Ajellomycetaceae</taxon>
        <taxon>Helicocarpus</taxon>
    </lineage>
</organism>
<evidence type="ECO:0000256" key="1">
    <source>
        <dbReference type="SAM" id="MobiDB-lite"/>
    </source>
</evidence>
<comment type="caution">
    <text evidence="2">The sequence shown here is derived from an EMBL/GenBank/DDBJ whole genome shotgun (WGS) entry which is preliminary data.</text>
</comment>
<proteinExistence type="predicted"/>
<protein>
    <submittedName>
        <fullName evidence="2">Uncharacterized protein</fullName>
    </submittedName>
</protein>
<evidence type="ECO:0000313" key="2">
    <source>
        <dbReference type="EMBL" id="PGH14924.1"/>
    </source>
</evidence>